<dbReference type="EMBL" id="JAPEVA010000026">
    <property type="protein sequence ID" value="KAJ4406560.1"/>
    <property type="molecule type" value="Genomic_DNA"/>
</dbReference>
<dbReference type="PANTHER" id="PTHR43394">
    <property type="entry name" value="ATP-DEPENDENT PERMEASE MDL1, MITOCHONDRIAL"/>
    <property type="match status" value="1"/>
</dbReference>
<evidence type="ECO:0000256" key="5">
    <source>
        <dbReference type="ARBA" id="ARBA00022840"/>
    </source>
</evidence>
<keyword evidence="7" id="KW-0472">Membrane</keyword>
<evidence type="ECO:0000256" key="3">
    <source>
        <dbReference type="ARBA" id="ARBA00022692"/>
    </source>
</evidence>
<dbReference type="SUPFAM" id="SSF52540">
    <property type="entry name" value="P-loop containing nucleoside triphosphate hydrolases"/>
    <property type="match status" value="1"/>
</dbReference>
<gene>
    <name evidence="9" type="ORF">N0V91_004502</name>
</gene>
<dbReference type="InterPro" id="IPR003439">
    <property type="entry name" value="ABC_transporter-like_ATP-bd"/>
</dbReference>
<comment type="caution">
    <text evidence="9">The sequence shown here is derived from an EMBL/GenBank/DDBJ whole genome shotgun (WGS) entry which is preliminary data.</text>
</comment>
<feature type="domain" description="ABC transporter" evidence="8">
    <location>
        <begin position="39"/>
        <end position="294"/>
    </location>
</feature>
<dbReference type="Gene3D" id="1.20.1560.10">
    <property type="entry name" value="ABC transporter type 1, transmembrane domain"/>
    <property type="match status" value="1"/>
</dbReference>
<protein>
    <recommendedName>
        <fullName evidence="8">ABC transporter domain-containing protein</fullName>
    </recommendedName>
</protein>
<evidence type="ECO:0000313" key="9">
    <source>
        <dbReference type="EMBL" id="KAJ4406560.1"/>
    </source>
</evidence>
<dbReference type="Pfam" id="PF00005">
    <property type="entry name" value="ABC_tran"/>
    <property type="match status" value="1"/>
</dbReference>
<reference evidence="9" key="1">
    <citation type="submission" date="2022-10" db="EMBL/GenBank/DDBJ databases">
        <title>Tapping the CABI collections for fungal endophytes: first genome assemblies for Collariella, Neodidymelliopsis, Ascochyta clinopodiicola, Didymella pomorum, Didymosphaeria variabile, Neocosmospora piperis and Neocucurbitaria cava.</title>
        <authorList>
            <person name="Hill R."/>
        </authorList>
    </citation>
    <scope>NUCLEOTIDE SEQUENCE</scope>
    <source>
        <strain evidence="9">IMI 355091</strain>
    </source>
</reference>
<dbReference type="AlphaFoldDB" id="A0A9W8ZEJ4"/>
<keyword evidence="5" id="KW-0067">ATP-binding</keyword>
<dbReference type="PROSITE" id="PS50893">
    <property type="entry name" value="ABC_TRANSPORTER_2"/>
    <property type="match status" value="1"/>
</dbReference>
<keyword evidence="10" id="KW-1185">Reference proteome</keyword>
<keyword evidence="6" id="KW-1133">Transmembrane helix</keyword>
<dbReference type="InterPro" id="IPR027417">
    <property type="entry name" value="P-loop_NTPase"/>
</dbReference>
<keyword evidence="3" id="KW-0812">Transmembrane</keyword>
<dbReference type="FunFam" id="3.40.50.300:FF:001530">
    <property type="entry name" value="ABC multidrug transporter (Eurofung)"/>
    <property type="match status" value="1"/>
</dbReference>
<evidence type="ECO:0000256" key="2">
    <source>
        <dbReference type="ARBA" id="ARBA00004308"/>
    </source>
</evidence>
<name>A0A9W8ZEJ4_9PLEO</name>
<evidence type="ECO:0000259" key="8">
    <source>
        <dbReference type="PROSITE" id="PS50893"/>
    </source>
</evidence>
<evidence type="ECO:0000256" key="1">
    <source>
        <dbReference type="ARBA" id="ARBA00004141"/>
    </source>
</evidence>
<comment type="subcellular location">
    <subcellularLocation>
        <location evidence="2">Endomembrane system</location>
    </subcellularLocation>
    <subcellularLocation>
        <location evidence="1">Membrane</location>
        <topology evidence="1">Multi-pass membrane protein</topology>
    </subcellularLocation>
</comment>
<sequence>MASFAHAVSAANVFFSIIDAPKPICAGVGEDVVDTDANITIENVNFAYPTRHDVKVLDGLSLCIRAGQKTAIVGPSGSGKSTTVALIQRWYELGEADPIASYLRNGLIKIGNTELNNIDLRWWRSQIGLVQQEPFLFDDTVFNNVALGLTGTKWESSSRKLKERLVIKACKEAYAHDFICLLPEGYHTPMGDRGLHFSGGQRQRIAIARAIVRQPKILIFDEATSALDVTSEGIVQAALDRVAKTRTTLVIAHRLATVSDADYIIVMKKGRVVQQGMHDDLVKIKDGAYWGLVQSQQLATNITGSKDRSCPIDGPERASKRQSFIVEKESYETLVESQTTIAEAAESVSVTVPRAPPTPSLWKGLQLLVSEQRRNYWRYFMMTVAAMAAAGE</sequence>
<evidence type="ECO:0000256" key="6">
    <source>
        <dbReference type="ARBA" id="ARBA00022989"/>
    </source>
</evidence>
<dbReference type="GO" id="GO:0016887">
    <property type="term" value="F:ATP hydrolysis activity"/>
    <property type="evidence" value="ECO:0007669"/>
    <property type="project" value="InterPro"/>
</dbReference>
<dbReference type="GO" id="GO:0015421">
    <property type="term" value="F:ABC-type oligopeptide transporter activity"/>
    <property type="evidence" value="ECO:0007669"/>
    <property type="project" value="TreeGrafter"/>
</dbReference>
<dbReference type="PANTHER" id="PTHR43394:SF1">
    <property type="entry name" value="ATP-BINDING CASSETTE SUB-FAMILY B MEMBER 10, MITOCHONDRIAL"/>
    <property type="match status" value="1"/>
</dbReference>
<dbReference type="InterPro" id="IPR039421">
    <property type="entry name" value="Type_1_exporter"/>
</dbReference>
<dbReference type="GO" id="GO:0005743">
    <property type="term" value="C:mitochondrial inner membrane"/>
    <property type="evidence" value="ECO:0007669"/>
    <property type="project" value="TreeGrafter"/>
</dbReference>
<organism evidence="9 10">
    <name type="scientific">Didymella pomorum</name>
    <dbReference type="NCBI Taxonomy" id="749634"/>
    <lineage>
        <taxon>Eukaryota</taxon>
        <taxon>Fungi</taxon>
        <taxon>Dikarya</taxon>
        <taxon>Ascomycota</taxon>
        <taxon>Pezizomycotina</taxon>
        <taxon>Dothideomycetes</taxon>
        <taxon>Pleosporomycetidae</taxon>
        <taxon>Pleosporales</taxon>
        <taxon>Pleosporineae</taxon>
        <taxon>Didymellaceae</taxon>
        <taxon>Didymella</taxon>
    </lineage>
</organism>
<dbReference type="InterPro" id="IPR017871">
    <property type="entry name" value="ABC_transporter-like_CS"/>
</dbReference>
<proteinExistence type="predicted"/>
<dbReference type="GO" id="GO:0005524">
    <property type="term" value="F:ATP binding"/>
    <property type="evidence" value="ECO:0007669"/>
    <property type="project" value="UniProtKB-KW"/>
</dbReference>
<dbReference type="InterPro" id="IPR003593">
    <property type="entry name" value="AAA+_ATPase"/>
</dbReference>
<dbReference type="Gene3D" id="3.40.50.300">
    <property type="entry name" value="P-loop containing nucleotide triphosphate hydrolases"/>
    <property type="match status" value="1"/>
</dbReference>
<evidence type="ECO:0000313" key="10">
    <source>
        <dbReference type="Proteomes" id="UP001140510"/>
    </source>
</evidence>
<accession>A0A9W8ZEJ4</accession>
<dbReference type="OrthoDB" id="6500128at2759"/>
<evidence type="ECO:0000256" key="4">
    <source>
        <dbReference type="ARBA" id="ARBA00022741"/>
    </source>
</evidence>
<evidence type="ECO:0000256" key="7">
    <source>
        <dbReference type="ARBA" id="ARBA00023136"/>
    </source>
</evidence>
<dbReference type="Proteomes" id="UP001140510">
    <property type="component" value="Unassembled WGS sequence"/>
</dbReference>
<dbReference type="PROSITE" id="PS00211">
    <property type="entry name" value="ABC_TRANSPORTER_1"/>
    <property type="match status" value="1"/>
</dbReference>
<keyword evidence="4" id="KW-0547">Nucleotide-binding</keyword>
<dbReference type="GO" id="GO:0012505">
    <property type="term" value="C:endomembrane system"/>
    <property type="evidence" value="ECO:0007669"/>
    <property type="project" value="UniProtKB-SubCell"/>
</dbReference>
<dbReference type="SMART" id="SM00382">
    <property type="entry name" value="AAA"/>
    <property type="match status" value="1"/>
</dbReference>
<dbReference type="GO" id="GO:0090374">
    <property type="term" value="P:oligopeptide export from mitochondrion"/>
    <property type="evidence" value="ECO:0007669"/>
    <property type="project" value="TreeGrafter"/>
</dbReference>
<dbReference type="InterPro" id="IPR036640">
    <property type="entry name" value="ABC1_TM_sf"/>
</dbReference>